<evidence type="ECO:0000313" key="2">
    <source>
        <dbReference type="Proteomes" id="UP000517523"/>
    </source>
</evidence>
<protein>
    <submittedName>
        <fullName evidence="1">Uncharacterized protein</fullName>
    </submittedName>
</protein>
<name>A0A839TX15_9BACL</name>
<dbReference type="Gene3D" id="1.50.10.10">
    <property type="match status" value="1"/>
</dbReference>
<comment type="caution">
    <text evidence="1">The sequence shown here is derived from an EMBL/GenBank/DDBJ whole genome shotgun (WGS) entry which is preliminary data.</text>
</comment>
<dbReference type="InterPro" id="IPR008928">
    <property type="entry name" value="6-hairpin_glycosidase_sf"/>
</dbReference>
<dbReference type="AlphaFoldDB" id="A0A839TX15"/>
<dbReference type="Proteomes" id="UP000517523">
    <property type="component" value="Unassembled WGS sequence"/>
</dbReference>
<dbReference type="InterPro" id="IPR012341">
    <property type="entry name" value="6hp_glycosidase-like_sf"/>
</dbReference>
<organism evidence="1 2">
    <name type="scientific">Paenibacillus rhizosphaerae</name>
    <dbReference type="NCBI Taxonomy" id="297318"/>
    <lineage>
        <taxon>Bacteria</taxon>
        <taxon>Bacillati</taxon>
        <taxon>Bacillota</taxon>
        <taxon>Bacilli</taxon>
        <taxon>Bacillales</taxon>
        <taxon>Paenibacillaceae</taxon>
        <taxon>Paenibacillus</taxon>
    </lineage>
</organism>
<proteinExistence type="predicted"/>
<sequence>MWTYTAGSSSEGYYEDSIKLFSLLVMSGNWWTY</sequence>
<evidence type="ECO:0000313" key="1">
    <source>
        <dbReference type="EMBL" id="MBB3129958.1"/>
    </source>
</evidence>
<gene>
    <name evidence="1" type="ORF">FHS19_004663</name>
</gene>
<reference evidence="1 2" key="1">
    <citation type="submission" date="2020-08" db="EMBL/GenBank/DDBJ databases">
        <title>Genomic Encyclopedia of Type Strains, Phase III (KMG-III): the genomes of soil and plant-associated and newly described type strains.</title>
        <authorList>
            <person name="Whitman W."/>
        </authorList>
    </citation>
    <scope>NUCLEOTIDE SEQUENCE [LARGE SCALE GENOMIC DNA]</scope>
    <source>
        <strain evidence="1 2">CECT 5831</strain>
    </source>
</reference>
<dbReference type="GO" id="GO:0005975">
    <property type="term" value="P:carbohydrate metabolic process"/>
    <property type="evidence" value="ECO:0007669"/>
    <property type="project" value="InterPro"/>
</dbReference>
<accession>A0A839TX15</accession>
<dbReference type="EMBL" id="JACHXJ010000004">
    <property type="protein sequence ID" value="MBB3129958.1"/>
    <property type="molecule type" value="Genomic_DNA"/>
</dbReference>
<dbReference type="SUPFAM" id="SSF48208">
    <property type="entry name" value="Six-hairpin glycosidases"/>
    <property type="match status" value="1"/>
</dbReference>